<comment type="caution">
    <text evidence="2">The sequence shown here is derived from an EMBL/GenBank/DDBJ whole genome shotgun (WGS) entry which is preliminary data.</text>
</comment>
<feature type="signal peptide" evidence="1">
    <location>
        <begin position="1"/>
        <end position="22"/>
    </location>
</feature>
<sequence>MLSRLFLISTLLLVGITTVAIGAPVAETVEVIKAVKIPQIGSGNLTLNRRFLTGIPGLPQCTNAFCASTANPDLGIECPTSCPPATTCLDFETDPGPEQVDFAATVSFTIYDAFSNPAKAENLKISMADQTFTRYNTNSYSLVLSSKKDQKIEVCLKTVAGVALVAMFSYLEGSYISKG</sequence>
<evidence type="ECO:0000313" key="2">
    <source>
        <dbReference type="EMBL" id="RHZ50634.1"/>
    </source>
</evidence>
<dbReference type="Proteomes" id="UP000266861">
    <property type="component" value="Unassembled WGS sequence"/>
</dbReference>
<keyword evidence="3" id="KW-1185">Reference proteome</keyword>
<organism evidence="2 3">
    <name type="scientific">Diversispora epigaea</name>
    <dbReference type="NCBI Taxonomy" id="1348612"/>
    <lineage>
        <taxon>Eukaryota</taxon>
        <taxon>Fungi</taxon>
        <taxon>Fungi incertae sedis</taxon>
        <taxon>Mucoromycota</taxon>
        <taxon>Glomeromycotina</taxon>
        <taxon>Glomeromycetes</taxon>
        <taxon>Diversisporales</taxon>
        <taxon>Diversisporaceae</taxon>
        <taxon>Diversispora</taxon>
    </lineage>
</organism>
<keyword evidence="1" id="KW-0732">Signal</keyword>
<reference evidence="2 3" key="1">
    <citation type="submission" date="2018-08" db="EMBL/GenBank/DDBJ databases">
        <title>Genome and evolution of the arbuscular mycorrhizal fungus Diversispora epigaea (formerly Glomus versiforme) and its bacterial endosymbionts.</title>
        <authorList>
            <person name="Sun X."/>
            <person name="Fei Z."/>
            <person name="Harrison M."/>
        </authorList>
    </citation>
    <scope>NUCLEOTIDE SEQUENCE [LARGE SCALE GENOMIC DNA]</scope>
    <source>
        <strain evidence="2 3">IT104</strain>
    </source>
</reference>
<proteinExistence type="predicted"/>
<name>A0A397GM74_9GLOM</name>
<feature type="chain" id="PRO_5017451233" evidence="1">
    <location>
        <begin position="23"/>
        <end position="179"/>
    </location>
</feature>
<protein>
    <submittedName>
        <fullName evidence="2">Uncharacterized protein</fullName>
    </submittedName>
</protein>
<dbReference type="AlphaFoldDB" id="A0A397GM74"/>
<evidence type="ECO:0000256" key="1">
    <source>
        <dbReference type="SAM" id="SignalP"/>
    </source>
</evidence>
<evidence type="ECO:0000313" key="3">
    <source>
        <dbReference type="Proteomes" id="UP000266861"/>
    </source>
</evidence>
<dbReference type="EMBL" id="PQFF01000429">
    <property type="protein sequence ID" value="RHZ50634.1"/>
    <property type="molecule type" value="Genomic_DNA"/>
</dbReference>
<accession>A0A397GM74</accession>
<gene>
    <name evidence="2" type="ORF">Glove_494g37</name>
</gene>